<feature type="compositionally biased region" description="Basic and acidic residues" evidence="8">
    <location>
        <begin position="1"/>
        <end position="16"/>
    </location>
</feature>
<evidence type="ECO:0000256" key="5">
    <source>
        <dbReference type="ARBA" id="ARBA00023204"/>
    </source>
</evidence>
<dbReference type="GO" id="GO:0005634">
    <property type="term" value="C:nucleus"/>
    <property type="evidence" value="ECO:0007669"/>
    <property type="project" value="UniProtKB-SubCell"/>
</dbReference>
<evidence type="ECO:0000256" key="7">
    <source>
        <dbReference type="RuleBase" id="RU365071"/>
    </source>
</evidence>
<comment type="similarity">
    <text evidence="2 7">Belongs to the NSE4 family.</text>
</comment>
<dbReference type="EMBL" id="CAKMRJ010004445">
    <property type="protein sequence ID" value="CAH1437999.1"/>
    <property type="molecule type" value="Genomic_DNA"/>
</dbReference>
<dbReference type="GO" id="GO:0030915">
    <property type="term" value="C:Smc5-Smc6 complex"/>
    <property type="evidence" value="ECO:0007669"/>
    <property type="project" value="UniProtKB-UniRule"/>
</dbReference>
<dbReference type="Pfam" id="PF08743">
    <property type="entry name" value="Nse4_C"/>
    <property type="match status" value="1"/>
</dbReference>
<evidence type="ECO:0000256" key="3">
    <source>
        <dbReference type="ARBA" id="ARBA00022763"/>
    </source>
</evidence>
<keyword evidence="5 7" id="KW-0234">DNA repair</keyword>
<keyword evidence="4 7" id="KW-0233">DNA recombination</keyword>
<comment type="caution">
    <text evidence="10">The sequence shown here is derived from an EMBL/GenBank/DDBJ whole genome shotgun (WGS) entry which is preliminary data.</text>
</comment>
<accession>A0AAU9NJI4</accession>
<sequence length="414" mass="47322">MPINDDRKKRPKREYADATQSVEPTMPINDDREKRPKREYANASQSNDQKYTQRRDLRSGYLSIQSYIRGRRDEIAAANSKEFISIIDEVDGMHHLVNKPREQVSDAGALRDLASTLVTSIKVHNIGSVTPSLFVSSLISRFGKKKKRRRITESDQILWKDIGLHASPLFMTFQGPCSMLGHMNHDTQPPKKRKRSRSSLKEKKVNVKPKEIKDTVSKEKTDTEKIVATMFDILKTNKKVCLGNIVLNRISFAQTVENLFALSFLVKDGRVLITVDEKGSHFVSPTNAPYARMITSGKVAYSQFMFKFGFVDWKLMKDSVGGGCELMPHRMKVDSCGGCELKPDLKEGNSHGATITTIKTESRNQEGSHETGNEQMFIYDKPETLLVYRRRGRRIYKPQTLLVYSRRERRKPMT</sequence>
<dbReference type="GO" id="GO:0006310">
    <property type="term" value="P:DNA recombination"/>
    <property type="evidence" value="ECO:0007669"/>
    <property type="project" value="UniProtKB-UniRule"/>
</dbReference>
<keyword evidence="6 7" id="KW-0539">Nucleus</keyword>
<feature type="domain" description="Non-structural maintenance of chromosome element 4 C-terminal" evidence="9">
    <location>
        <begin position="240"/>
        <end position="320"/>
    </location>
</feature>
<dbReference type="AlphaFoldDB" id="A0AAU9NJI4"/>
<evidence type="ECO:0000256" key="6">
    <source>
        <dbReference type="ARBA" id="ARBA00023242"/>
    </source>
</evidence>
<name>A0AAU9NJI4_9ASTR</name>
<evidence type="ECO:0000313" key="10">
    <source>
        <dbReference type="EMBL" id="CAH1437999.1"/>
    </source>
</evidence>
<dbReference type="Proteomes" id="UP001157418">
    <property type="component" value="Unassembled WGS sequence"/>
</dbReference>
<dbReference type="PANTHER" id="PTHR16140:SF17">
    <property type="entry name" value="NON-STRUCTURAL MAINTENANCE OF CHROMOSOMES ELEMENT 4"/>
    <property type="match status" value="1"/>
</dbReference>
<evidence type="ECO:0000256" key="8">
    <source>
        <dbReference type="SAM" id="MobiDB-lite"/>
    </source>
</evidence>
<comment type="function">
    <text evidence="7">Component of the SMC5-SMC6 complex, that promotes sister chromatid alignment after DNA damage and facilitates double-stranded DNA breaks (DSBs) repair via homologous recombination between sister chromatids.</text>
</comment>
<evidence type="ECO:0000313" key="11">
    <source>
        <dbReference type="Proteomes" id="UP001157418"/>
    </source>
</evidence>
<proteinExistence type="inferred from homology"/>
<evidence type="ECO:0000256" key="2">
    <source>
        <dbReference type="ARBA" id="ARBA00008997"/>
    </source>
</evidence>
<comment type="subcellular location">
    <subcellularLocation>
        <location evidence="1 7">Nucleus</location>
    </subcellularLocation>
</comment>
<feature type="region of interest" description="Disordered" evidence="8">
    <location>
        <begin position="1"/>
        <end position="55"/>
    </location>
</feature>
<evidence type="ECO:0000259" key="9">
    <source>
        <dbReference type="Pfam" id="PF08743"/>
    </source>
</evidence>
<feature type="region of interest" description="Disordered" evidence="8">
    <location>
        <begin position="180"/>
        <end position="205"/>
    </location>
</feature>
<dbReference type="GO" id="GO:0006281">
    <property type="term" value="P:DNA repair"/>
    <property type="evidence" value="ECO:0007669"/>
    <property type="project" value="UniProtKB-UniRule"/>
</dbReference>
<dbReference type="PANTHER" id="PTHR16140">
    <property type="entry name" value="NON-STRUCTURAL MAINTENANCE OF CHROMOSOMES ELEMENT 4"/>
    <property type="match status" value="1"/>
</dbReference>
<evidence type="ECO:0000256" key="4">
    <source>
        <dbReference type="ARBA" id="ARBA00023172"/>
    </source>
</evidence>
<organism evidence="10 11">
    <name type="scientific">Lactuca virosa</name>
    <dbReference type="NCBI Taxonomy" id="75947"/>
    <lineage>
        <taxon>Eukaryota</taxon>
        <taxon>Viridiplantae</taxon>
        <taxon>Streptophyta</taxon>
        <taxon>Embryophyta</taxon>
        <taxon>Tracheophyta</taxon>
        <taxon>Spermatophyta</taxon>
        <taxon>Magnoliopsida</taxon>
        <taxon>eudicotyledons</taxon>
        <taxon>Gunneridae</taxon>
        <taxon>Pentapetalae</taxon>
        <taxon>asterids</taxon>
        <taxon>campanulids</taxon>
        <taxon>Asterales</taxon>
        <taxon>Asteraceae</taxon>
        <taxon>Cichorioideae</taxon>
        <taxon>Cichorieae</taxon>
        <taxon>Lactucinae</taxon>
        <taxon>Lactuca</taxon>
    </lineage>
</organism>
<gene>
    <name evidence="10" type="ORF">LVIROSA_LOCUS24282</name>
</gene>
<keyword evidence="3 7" id="KW-0227">DNA damage</keyword>
<dbReference type="InterPro" id="IPR027786">
    <property type="entry name" value="Nse4/EID"/>
</dbReference>
<keyword evidence="11" id="KW-1185">Reference proteome</keyword>
<reference evidence="10 11" key="1">
    <citation type="submission" date="2022-01" db="EMBL/GenBank/DDBJ databases">
        <authorList>
            <person name="Xiong W."/>
            <person name="Schranz E."/>
        </authorList>
    </citation>
    <scope>NUCLEOTIDE SEQUENCE [LARGE SCALE GENOMIC DNA]</scope>
</reference>
<evidence type="ECO:0000256" key="1">
    <source>
        <dbReference type="ARBA" id="ARBA00004123"/>
    </source>
</evidence>
<protein>
    <recommendedName>
        <fullName evidence="7">Non-structural maintenance of chromosomes element 4</fullName>
    </recommendedName>
</protein>
<dbReference type="InterPro" id="IPR014854">
    <property type="entry name" value="Nse4_C"/>
</dbReference>
<feature type="compositionally biased region" description="Basic and acidic residues" evidence="8">
    <location>
        <begin position="29"/>
        <end position="40"/>
    </location>
</feature>
<comment type="subunit">
    <text evidence="7">Component of the SMC5-SMC6 complex.</text>
</comment>